<evidence type="ECO:0000313" key="4">
    <source>
        <dbReference type="Proteomes" id="UP000019102"/>
    </source>
</evidence>
<evidence type="ECO:0008006" key="5">
    <source>
        <dbReference type="Google" id="ProtNLM"/>
    </source>
</evidence>
<keyword evidence="1" id="KW-0472">Membrane</keyword>
<dbReference type="eggNOG" id="COG1470">
    <property type="taxonomic scope" value="Bacteria"/>
</dbReference>
<feature type="signal peptide" evidence="2">
    <location>
        <begin position="1"/>
        <end position="23"/>
    </location>
</feature>
<dbReference type="Proteomes" id="UP000019102">
    <property type="component" value="Unassembled WGS sequence"/>
</dbReference>
<feature type="chain" id="PRO_5004852071" description="Gram-positive cocci surface proteins LPxTG domain-containing protein" evidence="2">
    <location>
        <begin position="24"/>
        <end position="213"/>
    </location>
</feature>
<evidence type="ECO:0000256" key="1">
    <source>
        <dbReference type="SAM" id="Phobius"/>
    </source>
</evidence>
<reference evidence="3 4" key="1">
    <citation type="journal article" date="2014" name="Genome Announc.">
        <title>Draft Genome Sequence of the Boron-Tolerant and Moderately Halotolerant Bacterium Gracilibacillus boraciitolerans JCM 21714T.</title>
        <authorList>
            <person name="Ahmed I."/>
            <person name="Oshima K."/>
            <person name="Suda W."/>
            <person name="Kitamura K."/>
            <person name="Iida T."/>
            <person name="Ohmori Y."/>
            <person name="Fujiwara T."/>
            <person name="Hattori M."/>
            <person name="Ohkuma M."/>
        </authorList>
    </citation>
    <scope>NUCLEOTIDE SEQUENCE [LARGE SCALE GENOMIC DNA]</scope>
    <source>
        <strain evidence="3 4">JCM 21714</strain>
    </source>
</reference>
<gene>
    <name evidence="3" type="ORF">JCM21714_3735</name>
</gene>
<keyword evidence="1" id="KW-0812">Transmembrane</keyword>
<comment type="caution">
    <text evidence="3">The sequence shown here is derived from an EMBL/GenBank/DDBJ whole genome shotgun (WGS) entry which is preliminary data.</text>
</comment>
<protein>
    <recommendedName>
        <fullName evidence="5">Gram-positive cocci surface proteins LPxTG domain-containing protein</fullName>
    </recommendedName>
</protein>
<evidence type="ECO:0000313" key="3">
    <source>
        <dbReference type="EMBL" id="GAE94567.1"/>
    </source>
</evidence>
<keyword evidence="2" id="KW-0732">Signal</keyword>
<organism evidence="3 4">
    <name type="scientific">Gracilibacillus boraciitolerans JCM 21714</name>
    <dbReference type="NCBI Taxonomy" id="1298598"/>
    <lineage>
        <taxon>Bacteria</taxon>
        <taxon>Bacillati</taxon>
        <taxon>Bacillota</taxon>
        <taxon>Bacilli</taxon>
        <taxon>Bacillales</taxon>
        <taxon>Bacillaceae</taxon>
        <taxon>Gracilibacillus</taxon>
    </lineage>
</organism>
<sequence length="213" mass="24034">MKKTVTICCLMLLMFVYSLQVSAEEEINNEENDLISISGSFSNSNQLFDLENLKPGDWSDRELTITNQTPQEIQYDLHVTYLDGSEMFYNNLELEVKINDEIVFNDKLANFNKVNGLLLAANATEKVNFHILFPPELGNEFQGLTTQAEIIITAFDETNEEETSFDITTDSNGDSGARMPDTASFIFNFLLIGAGLLLIGSIYILFSKRKRTN</sequence>
<accession>W4VN03</accession>
<dbReference type="EMBL" id="BAVS01000027">
    <property type="protein sequence ID" value="GAE94567.1"/>
    <property type="molecule type" value="Genomic_DNA"/>
</dbReference>
<keyword evidence="1" id="KW-1133">Transmembrane helix</keyword>
<evidence type="ECO:0000256" key="2">
    <source>
        <dbReference type="SAM" id="SignalP"/>
    </source>
</evidence>
<dbReference type="STRING" id="1298598.JCM21714_3735"/>
<proteinExistence type="predicted"/>
<dbReference type="RefSeq" id="WP_035725196.1">
    <property type="nucleotide sequence ID" value="NZ_BAVS01000027.1"/>
</dbReference>
<dbReference type="AlphaFoldDB" id="W4VN03"/>
<feature type="transmembrane region" description="Helical" evidence="1">
    <location>
        <begin position="185"/>
        <end position="206"/>
    </location>
</feature>
<dbReference type="OrthoDB" id="2566057at2"/>
<dbReference type="NCBIfam" id="TIGR01167">
    <property type="entry name" value="LPXTG_anchor"/>
    <property type="match status" value="1"/>
</dbReference>
<name>W4VN03_9BACI</name>
<keyword evidence="4" id="KW-1185">Reference proteome</keyword>